<reference evidence="6 7" key="1">
    <citation type="submission" date="2020-08" db="EMBL/GenBank/DDBJ databases">
        <title>The Agave Microbiome: Exploring the role of microbial communities in plant adaptations to desert environments.</title>
        <authorList>
            <person name="Partida-Martinez L.P."/>
        </authorList>
    </citation>
    <scope>NUCLEOTIDE SEQUENCE [LARGE SCALE GENOMIC DNA]</scope>
    <source>
        <strain evidence="6 7">RAS26</strain>
    </source>
</reference>
<feature type="region of interest" description="Disordered" evidence="5">
    <location>
        <begin position="249"/>
        <end position="269"/>
    </location>
</feature>
<feature type="compositionally biased region" description="Polar residues" evidence="5">
    <location>
        <begin position="260"/>
        <end position="269"/>
    </location>
</feature>
<evidence type="ECO:0000256" key="5">
    <source>
        <dbReference type="SAM" id="MobiDB-lite"/>
    </source>
</evidence>
<evidence type="ECO:0000256" key="4">
    <source>
        <dbReference type="ARBA" id="ARBA00023136"/>
    </source>
</evidence>
<dbReference type="GO" id="GO:0016020">
    <property type="term" value="C:membrane"/>
    <property type="evidence" value="ECO:0007669"/>
    <property type="project" value="UniProtKB-SubCell"/>
</dbReference>
<feature type="region of interest" description="Disordered" evidence="5">
    <location>
        <begin position="1"/>
        <end position="20"/>
    </location>
</feature>
<evidence type="ECO:0000256" key="2">
    <source>
        <dbReference type="ARBA" id="ARBA00022692"/>
    </source>
</evidence>
<evidence type="ECO:0000256" key="1">
    <source>
        <dbReference type="ARBA" id="ARBA00004167"/>
    </source>
</evidence>
<protein>
    <recommendedName>
        <fullName evidence="8">Neutral zinc metallopeptidase</fullName>
    </recommendedName>
</protein>
<evidence type="ECO:0000256" key="3">
    <source>
        <dbReference type="ARBA" id="ARBA00022989"/>
    </source>
</evidence>
<dbReference type="PANTHER" id="PTHR30168:SF0">
    <property type="entry name" value="INNER MEMBRANE PROTEIN"/>
    <property type="match status" value="1"/>
</dbReference>
<comment type="caution">
    <text evidence="6">The sequence shown here is derived from an EMBL/GenBank/DDBJ whole genome shotgun (WGS) entry which is preliminary data.</text>
</comment>
<comment type="subcellular location">
    <subcellularLocation>
        <location evidence="1">Membrane</location>
        <topology evidence="1">Single-pass membrane protein</topology>
    </subcellularLocation>
</comment>
<name>A0A7W4UDR3_9CELL</name>
<evidence type="ECO:0008006" key="8">
    <source>
        <dbReference type="Google" id="ProtNLM"/>
    </source>
</evidence>
<accession>A0A7W4UDR3</accession>
<keyword evidence="4" id="KW-0472">Membrane</keyword>
<dbReference type="RefSeq" id="WP_183295057.1">
    <property type="nucleotide sequence ID" value="NZ_JACHVX010000001.1"/>
</dbReference>
<organism evidence="6 7">
    <name type="scientific">Cellulomonas cellasea</name>
    <dbReference type="NCBI Taxonomy" id="43670"/>
    <lineage>
        <taxon>Bacteria</taxon>
        <taxon>Bacillati</taxon>
        <taxon>Actinomycetota</taxon>
        <taxon>Actinomycetes</taxon>
        <taxon>Micrococcales</taxon>
        <taxon>Cellulomonadaceae</taxon>
        <taxon>Cellulomonas</taxon>
    </lineage>
</organism>
<reference evidence="6 7" key="2">
    <citation type="submission" date="2020-08" db="EMBL/GenBank/DDBJ databases">
        <authorList>
            <person name="Partida-Martinez L."/>
            <person name="Huntemann M."/>
            <person name="Clum A."/>
            <person name="Wang J."/>
            <person name="Palaniappan K."/>
            <person name="Ritter S."/>
            <person name="Chen I.-M."/>
            <person name="Stamatis D."/>
            <person name="Reddy T."/>
            <person name="O'Malley R."/>
            <person name="Daum C."/>
            <person name="Shapiro N."/>
            <person name="Ivanova N."/>
            <person name="Kyrpides N."/>
            <person name="Woyke T."/>
        </authorList>
    </citation>
    <scope>NUCLEOTIDE SEQUENCE [LARGE SCALE GENOMIC DNA]</scope>
    <source>
        <strain evidence="6 7">RAS26</strain>
    </source>
</reference>
<dbReference type="Proteomes" id="UP000518206">
    <property type="component" value="Unassembled WGS sequence"/>
</dbReference>
<gene>
    <name evidence="6" type="ORF">FHR80_001066</name>
</gene>
<sequence length="294" mass="30516">MTFSEGGGFEGGRVETSRGGRGAAVGGGVGLLGIAVFLIAQFTGVDLSGVVGGAQGGATNEEVGTIGECTVEEANTTRECRLSATVQALDAYWAQAVPAAGAEFVAPGVRAFEDSVVTGCGQASASTGPFYCPPDQKIYLDLGFYDLLQSQFGSSGGPLAEIYVTAHEYGHHIQTITGVMDRADRQGTGSTSDSVRVELQADCYAGVYVGNASRTEDPDRPGTTFMQAPTDEELAQALSAAEAVGDDHIQEQSGGGVNPHTWTHGSSEQRQRWFTTGYNEGDMAACDTFAATDL</sequence>
<dbReference type="Pfam" id="PF04228">
    <property type="entry name" value="Zn_peptidase"/>
    <property type="match status" value="1"/>
</dbReference>
<proteinExistence type="predicted"/>
<keyword evidence="3" id="KW-1133">Transmembrane helix</keyword>
<keyword evidence="2" id="KW-0812">Transmembrane</keyword>
<feature type="compositionally biased region" description="Gly residues" evidence="5">
    <location>
        <begin position="1"/>
        <end position="11"/>
    </location>
</feature>
<dbReference type="InterPro" id="IPR007343">
    <property type="entry name" value="Uncharacterised_pept_Zn_put"/>
</dbReference>
<evidence type="ECO:0000313" key="6">
    <source>
        <dbReference type="EMBL" id="MBB2922172.1"/>
    </source>
</evidence>
<dbReference type="PANTHER" id="PTHR30168">
    <property type="entry name" value="PUTATIVE MEMBRANE PROTEIN YPFJ"/>
    <property type="match status" value="1"/>
</dbReference>
<dbReference type="EMBL" id="JACHVX010000001">
    <property type="protein sequence ID" value="MBB2922172.1"/>
    <property type="molecule type" value="Genomic_DNA"/>
</dbReference>
<dbReference type="AlphaFoldDB" id="A0A7W4UDR3"/>
<evidence type="ECO:0000313" key="7">
    <source>
        <dbReference type="Proteomes" id="UP000518206"/>
    </source>
</evidence>